<name>A0A7J4KSC1_9ARCH</name>
<dbReference type="Proteomes" id="UP000527315">
    <property type="component" value="Unassembled WGS sequence"/>
</dbReference>
<sequence>MPVTKVPTKRIKREIKTLRKGLKAEKKKTAKVARKAAAKTAVLSKEMGKLKADLSNLAKKKASKKQLSEYNLFMRRQLNGGKTFNQGVKLWKAYKKGKPLVKTRVVRKTVVRRVRVPGRTKIKYRTRTIVKRVRAKPRVITKTRTIVRKVPVTRTVVKTVRIPSARAVPSAGISEHSIQAIISRELGKVREADGVKLSDEELAVRLVSLYFEEIARMGFKRQLELEDVINAYYHALGKLKGRKIEASREPIVIVKQEPVLEGKQ</sequence>
<proteinExistence type="predicted"/>
<comment type="caution">
    <text evidence="1">The sequence shown here is derived from an EMBL/GenBank/DDBJ whole genome shotgun (WGS) entry which is preliminary data.</text>
</comment>
<dbReference type="EMBL" id="DUFJ01000022">
    <property type="protein sequence ID" value="HIH32782.1"/>
    <property type="molecule type" value="Genomic_DNA"/>
</dbReference>
<evidence type="ECO:0000313" key="1">
    <source>
        <dbReference type="EMBL" id="HIH32782.1"/>
    </source>
</evidence>
<accession>A0A7J4KSC1</accession>
<protein>
    <submittedName>
        <fullName evidence="1">Uncharacterized protein</fullName>
    </submittedName>
</protein>
<reference evidence="2" key="1">
    <citation type="journal article" date="2020" name="bioRxiv">
        <title>A rank-normalized archaeal taxonomy based on genome phylogeny resolves widespread incomplete and uneven classifications.</title>
        <authorList>
            <person name="Rinke C."/>
            <person name="Chuvochina M."/>
            <person name="Mussig A.J."/>
            <person name="Chaumeil P.-A."/>
            <person name="Waite D.W."/>
            <person name="Whitman W.B."/>
            <person name="Parks D.H."/>
            <person name="Hugenholtz P."/>
        </authorList>
    </citation>
    <scope>NUCLEOTIDE SEQUENCE [LARGE SCALE GENOMIC DNA]</scope>
</reference>
<evidence type="ECO:0000313" key="2">
    <source>
        <dbReference type="Proteomes" id="UP000527315"/>
    </source>
</evidence>
<gene>
    <name evidence="1" type="ORF">HA227_00880</name>
</gene>
<dbReference type="AlphaFoldDB" id="A0A7J4KSC1"/>
<organism evidence="1 2">
    <name type="scientific">Candidatus Iainarchaeum sp</name>
    <dbReference type="NCBI Taxonomy" id="3101447"/>
    <lineage>
        <taxon>Archaea</taxon>
        <taxon>Candidatus Iainarchaeota</taxon>
        <taxon>Candidatus Iainarchaeia</taxon>
        <taxon>Candidatus Iainarchaeales</taxon>
        <taxon>Candidatus Iainarchaeaceae</taxon>
        <taxon>Candidatus Iainarchaeum</taxon>
    </lineage>
</organism>